<dbReference type="InterPro" id="IPR001668">
    <property type="entry name" value="Mob_Pre"/>
</dbReference>
<dbReference type="GO" id="GO:0003677">
    <property type="term" value="F:DNA binding"/>
    <property type="evidence" value="ECO:0007669"/>
    <property type="project" value="InterPro"/>
</dbReference>
<feature type="region of interest" description="Disordered" evidence="2">
    <location>
        <begin position="1"/>
        <end position="27"/>
    </location>
</feature>
<keyword evidence="4" id="KW-1185">Reference proteome</keyword>
<dbReference type="Pfam" id="PF01076">
    <property type="entry name" value="Mob_Pre"/>
    <property type="match status" value="1"/>
</dbReference>
<gene>
    <name evidence="3" type="ORF">BAZO_10538</name>
</gene>
<evidence type="ECO:0000313" key="3">
    <source>
        <dbReference type="EMBL" id="EKN67076.1"/>
    </source>
</evidence>
<proteinExistence type="inferred from homology"/>
<dbReference type="GO" id="GO:0006310">
    <property type="term" value="P:DNA recombination"/>
    <property type="evidence" value="ECO:0007669"/>
    <property type="project" value="InterPro"/>
</dbReference>
<feature type="compositionally biased region" description="Polar residues" evidence="2">
    <location>
        <begin position="1"/>
        <end position="17"/>
    </location>
</feature>
<dbReference type="PATRIC" id="fig|1131731.3.peg.2200"/>
<reference evidence="3 4" key="1">
    <citation type="journal article" date="2012" name="Front. Microbiol.">
        <title>Redundancy and modularity in membrane-associated dissimilatory nitrate reduction in Bacillus.</title>
        <authorList>
            <person name="Heylen K."/>
            <person name="Keltjens J."/>
        </authorList>
    </citation>
    <scope>NUCLEOTIDE SEQUENCE [LARGE SCALE GENOMIC DNA]</scope>
    <source>
        <strain evidence="3 4">LMG 9581</strain>
    </source>
</reference>
<dbReference type="AlphaFoldDB" id="K6E1N9"/>
<evidence type="ECO:0000313" key="4">
    <source>
        <dbReference type="Proteomes" id="UP000006315"/>
    </source>
</evidence>
<protein>
    <submittedName>
        <fullName evidence="3">Mobilization-like protein</fullName>
    </submittedName>
</protein>
<dbReference type="STRING" id="1131731.BAZO_10538"/>
<comment type="similarity">
    <text evidence="1">Belongs to the plasmid mobilization pre family.</text>
</comment>
<dbReference type="EMBL" id="AJLR01000059">
    <property type="protein sequence ID" value="EKN67076.1"/>
    <property type="molecule type" value="Genomic_DNA"/>
</dbReference>
<comment type="caution">
    <text evidence="3">The sequence shown here is derived from an EMBL/GenBank/DDBJ whole genome shotgun (WGS) entry which is preliminary data.</text>
</comment>
<organism evidence="3 4">
    <name type="scientific">Schinkia azotoformans LMG 9581</name>
    <dbReference type="NCBI Taxonomy" id="1131731"/>
    <lineage>
        <taxon>Bacteria</taxon>
        <taxon>Bacillati</taxon>
        <taxon>Bacillota</taxon>
        <taxon>Bacilli</taxon>
        <taxon>Bacillales</taxon>
        <taxon>Bacillaceae</taxon>
        <taxon>Calidifontibacillus/Schinkia group</taxon>
        <taxon>Schinkia</taxon>
    </lineage>
</organism>
<dbReference type="Proteomes" id="UP000006315">
    <property type="component" value="Unassembled WGS sequence"/>
</dbReference>
<accession>K6E1N9</accession>
<evidence type="ECO:0000256" key="1">
    <source>
        <dbReference type="ARBA" id="ARBA00010657"/>
    </source>
</evidence>
<dbReference type="Gene3D" id="3.30.930.30">
    <property type="match status" value="1"/>
</dbReference>
<sequence>MQNTISIHVGNTSSIIHNNRKTENHTNPDIDVSRSGNNITLVQENIKDSYEKLFGQAVDEYNAKQKRADRKINNYLQKVKDSALDHQKEFIMQIGDYQSLEKIAEEQGCKVWETQEWQLRAETLKCKGPC</sequence>
<dbReference type="RefSeq" id="WP_003331416.1">
    <property type="nucleotide sequence ID" value="NZ_AJLR01000059.1"/>
</dbReference>
<evidence type="ECO:0000256" key="2">
    <source>
        <dbReference type="SAM" id="MobiDB-lite"/>
    </source>
</evidence>
<name>K6E1N9_SCHAZ</name>